<reference evidence="2 3" key="1">
    <citation type="submission" date="2022-06" db="EMBL/GenBank/DDBJ databases">
        <title>Genomic Encyclopedia of Archaeal and Bacterial Type Strains, Phase II (KMG-II): from individual species to whole genera.</title>
        <authorList>
            <person name="Goeker M."/>
        </authorList>
    </citation>
    <scope>NUCLEOTIDE SEQUENCE [LARGE SCALE GENOMIC DNA]</scope>
    <source>
        <strain evidence="2 3">DSM 44255</strain>
    </source>
</reference>
<name>A0ABT1IE56_9PSEU</name>
<dbReference type="EMBL" id="JAMTCO010000008">
    <property type="protein sequence ID" value="MCP2270844.1"/>
    <property type="molecule type" value="Genomic_DNA"/>
</dbReference>
<accession>A0ABT1IE56</accession>
<evidence type="ECO:0000313" key="2">
    <source>
        <dbReference type="EMBL" id="MCP2270844.1"/>
    </source>
</evidence>
<dbReference type="PANTHER" id="PTHR43441:SF6">
    <property type="entry name" value="N-ACETYLTRANSFERASE DOMAIN-CONTAINING PROTEIN"/>
    <property type="match status" value="1"/>
</dbReference>
<comment type="caution">
    <text evidence="2">The sequence shown here is derived from an EMBL/GenBank/DDBJ whole genome shotgun (WGS) entry which is preliminary data.</text>
</comment>
<dbReference type="Proteomes" id="UP001205185">
    <property type="component" value="Unassembled WGS sequence"/>
</dbReference>
<organism evidence="2 3">
    <name type="scientific">Actinokineospora diospyrosa</name>
    <dbReference type="NCBI Taxonomy" id="103728"/>
    <lineage>
        <taxon>Bacteria</taxon>
        <taxon>Bacillati</taxon>
        <taxon>Actinomycetota</taxon>
        <taxon>Actinomycetes</taxon>
        <taxon>Pseudonocardiales</taxon>
        <taxon>Pseudonocardiaceae</taxon>
        <taxon>Actinokineospora</taxon>
    </lineage>
</organism>
<evidence type="ECO:0000313" key="3">
    <source>
        <dbReference type="Proteomes" id="UP001205185"/>
    </source>
</evidence>
<dbReference type="CDD" id="cd04301">
    <property type="entry name" value="NAT_SF"/>
    <property type="match status" value="1"/>
</dbReference>
<keyword evidence="3" id="KW-1185">Reference proteome</keyword>
<gene>
    <name evidence="2" type="ORF">LV75_003356</name>
</gene>
<dbReference type="PANTHER" id="PTHR43441">
    <property type="entry name" value="RIBOSOMAL-PROTEIN-SERINE ACETYLTRANSFERASE"/>
    <property type="match status" value="1"/>
</dbReference>
<proteinExistence type="predicted"/>
<feature type="domain" description="N-acetyltransferase" evidence="1">
    <location>
        <begin position="28"/>
        <end position="174"/>
    </location>
</feature>
<dbReference type="InterPro" id="IPR016181">
    <property type="entry name" value="Acyl_CoA_acyltransferase"/>
</dbReference>
<dbReference type="SUPFAM" id="SSF55729">
    <property type="entry name" value="Acyl-CoA N-acyltransferases (Nat)"/>
    <property type="match status" value="1"/>
</dbReference>
<dbReference type="InterPro" id="IPR000182">
    <property type="entry name" value="GNAT_dom"/>
</dbReference>
<dbReference type="InterPro" id="IPR051908">
    <property type="entry name" value="Ribosomal_N-acetyltransferase"/>
</dbReference>
<dbReference type="RefSeq" id="WP_253887814.1">
    <property type="nucleotide sequence ID" value="NZ_BAAAVB010000013.1"/>
</dbReference>
<dbReference type="Pfam" id="PF13302">
    <property type="entry name" value="Acetyltransf_3"/>
    <property type="match status" value="1"/>
</dbReference>
<dbReference type="Gene3D" id="3.40.630.30">
    <property type="match status" value="1"/>
</dbReference>
<dbReference type="PROSITE" id="PS51186">
    <property type="entry name" value="GNAT"/>
    <property type="match status" value="1"/>
</dbReference>
<sequence length="177" mass="19008">MPNTTLPSVRFVRLGPAVFEALLAGDLATARTLTGVALSDWFLSDEVDWLWRMRLLQIAADPSAEDWVVRAAVTVPDGVAVGTGGFHGPPDAAGVVEMGYATDPAFRRRGYARAMVAALLDWAAAEPLAITVRATISPDNEASLATIAGYGFVHVGEQQDEQDDTEYLYERPTRSTG</sequence>
<evidence type="ECO:0000259" key="1">
    <source>
        <dbReference type="PROSITE" id="PS51186"/>
    </source>
</evidence>
<protein>
    <submittedName>
        <fullName evidence="2">Protein N-acetyltransferase, RimJ/RimL family</fullName>
    </submittedName>
</protein>